<gene>
    <name evidence="1" type="ORF">VNO77_33702</name>
</gene>
<keyword evidence="2" id="KW-1185">Reference proteome</keyword>
<reference evidence="1 2" key="1">
    <citation type="submission" date="2024-01" db="EMBL/GenBank/DDBJ databases">
        <title>The genomes of 5 underutilized Papilionoideae crops provide insights into root nodulation and disease resistanc.</title>
        <authorList>
            <person name="Jiang F."/>
        </authorList>
    </citation>
    <scope>NUCLEOTIDE SEQUENCE [LARGE SCALE GENOMIC DNA]</scope>
    <source>
        <strain evidence="1">LVBAO_FW01</strain>
        <tissue evidence="1">Leaves</tissue>
    </source>
</reference>
<accession>A0AAN9PZ60</accession>
<sequence>MNKRFWGGGEFGGGLENSGFPRAFFILLALETRRRTIQGQSKPRGKKEERVLAPPEISFIQVLFQDDKRIHAS</sequence>
<dbReference type="EMBL" id="JAYMYQ010000008">
    <property type="protein sequence ID" value="KAK7315169.1"/>
    <property type="molecule type" value="Genomic_DNA"/>
</dbReference>
<dbReference type="Proteomes" id="UP001367508">
    <property type="component" value="Unassembled WGS sequence"/>
</dbReference>
<organism evidence="1 2">
    <name type="scientific">Canavalia gladiata</name>
    <name type="common">Sword bean</name>
    <name type="synonym">Dolichos gladiatus</name>
    <dbReference type="NCBI Taxonomy" id="3824"/>
    <lineage>
        <taxon>Eukaryota</taxon>
        <taxon>Viridiplantae</taxon>
        <taxon>Streptophyta</taxon>
        <taxon>Embryophyta</taxon>
        <taxon>Tracheophyta</taxon>
        <taxon>Spermatophyta</taxon>
        <taxon>Magnoliopsida</taxon>
        <taxon>eudicotyledons</taxon>
        <taxon>Gunneridae</taxon>
        <taxon>Pentapetalae</taxon>
        <taxon>rosids</taxon>
        <taxon>fabids</taxon>
        <taxon>Fabales</taxon>
        <taxon>Fabaceae</taxon>
        <taxon>Papilionoideae</taxon>
        <taxon>50 kb inversion clade</taxon>
        <taxon>NPAAA clade</taxon>
        <taxon>indigoferoid/millettioid clade</taxon>
        <taxon>Phaseoleae</taxon>
        <taxon>Canavalia</taxon>
    </lineage>
</organism>
<dbReference type="AlphaFoldDB" id="A0AAN9PZ60"/>
<protein>
    <submittedName>
        <fullName evidence="1">Uncharacterized protein</fullName>
    </submittedName>
</protein>
<evidence type="ECO:0000313" key="2">
    <source>
        <dbReference type="Proteomes" id="UP001367508"/>
    </source>
</evidence>
<evidence type="ECO:0000313" key="1">
    <source>
        <dbReference type="EMBL" id="KAK7315169.1"/>
    </source>
</evidence>
<comment type="caution">
    <text evidence="1">The sequence shown here is derived from an EMBL/GenBank/DDBJ whole genome shotgun (WGS) entry which is preliminary data.</text>
</comment>
<proteinExistence type="predicted"/>
<name>A0AAN9PZ60_CANGL</name>